<comment type="caution">
    <text evidence="2">The sequence shown here is derived from an EMBL/GenBank/DDBJ whole genome shotgun (WGS) entry which is preliminary data.</text>
</comment>
<feature type="compositionally biased region" description="Basic and acidic residues" evidence="1">
    <location>
        <begin position="45"/>
        <end position="58"/>
    </location>
</feature>
<dbReference type="Pfam" id="PF12502">
    <property type="entry name" value="DUF3710"/>
    <property type="match status" value="1"/>
</dbReference>
<feature type="compositionally biased region" description="Basic and acidic residues" evidence="1">
    <location>
        <begin position="9"/>
        <end position="19"/>
    </location>
</feature>
<name>A0ABV7ZQ90_9CORY</name>
<feature type="region of interest" description="Disordered" evidence="1">
    <location>
        <begin position="1"/>
        <end position="69"/>
    </location>
</feature>
<dbReference type="RefSeq" id="WP_290292959.1">
    <property type="nucleotide sequence ID" value="NZ_CP047211.1"/>
</dbReference>
<dbReference type="Proteomes" id="UP001595751">
    <property type="component" value="Unassembled WGS sequence"/>
</dbReference>
<proteinExistence type="predicted"/>
<dbReference type="EMBL" id="JBHRZN010000004">
    <property type="protein sequence ID" value="MFC3850724.1"/>
    <property type="molecule type" value="Genomic_DNA"/>
</dbReference>
<evidence type="ECO:0000313" key="3">
    <source>
        <dbReference type="Proteomes" id="UP001595751"/>
    </source>
</evidence>
<evidence type="ECO:0000256" key="1">
    <source>
        <dbReference type="SAM" id="MobiDB-lite"/>
    </source>
</evidence>
<evidence type="ECO:0000313" key="2">
    <source>
        <dbReference type="EMBL" id="MFC3850724.1"/>
    </source>
</evidence>
<gene>
    <name evidence="2" type="ORF">ACFORJ_11185</name>
</gene>
<dbReference type="InterPro" id="IPR022183">
    <property type="entry name" value="DUF3710"/>
</dbReference>
<organism evidence="2 3">
    <name type="scientific">Corynebacterium hansenii</name>
    <dbReference type="NCBI Taxonomy" id="394964"/>
    <lineage>
        <taxon>Bacteria</taxon>
        <taxon>Bacillati</taxon>
        <taxon>Actinomycetota</taxon>
        <taxon>Actinomycetes</taxon>
        <taxon>Mycobacteriales</taxon>
        <taxon>Corynebacteriaceae</taxon>
        <taxon>Corynebacterium</taxon>
    </lineage>
</organism>
<reference evidence="3" key="1">
    <citation type="journal article" date="2019" name="Int. J. Syst. Evol. Microbiol.">
        <title>The Global Catalogue of Microorganisms (GCM) 10K type strain sequencing project: providing services to taxonomists for standard genome sequencing and annotation.</title>
        <authorList>
            <consortium name="The Broad Institute Genomics Platform"/>
            <consortium name="The Broad Institute Genome Sequencing Center for Infectious Disease"/>
            <person name="Wu L."/>
            <person name="Ma J."/>
        </authorList>
    </citation>
    <scope>NUCLEOTIDE SEQUENCE [LARGE SCALE GENOMIC DNA]</scope>
    <source>
        <strain evidence="3">CCUG 53252</strain>
    </source>
</reference>
<feature type="region of interest" description="Disordered" evidence="1">
    <location>
        <begin position="240"/>
        <end position="261"/>
    </location>
</feature>
<protein>
    <submittedName>
        <fullName evidence="2">DUF3710 domain-containing protein</fullName>
    </submittedName>
</protein>
<accession>A0ABV7ZQ90</accession>
<keyword evidence="3" id="KW-1185">Reference proteome</keyword>
<sequence length="261" mass="27404">MAMWPFGNKKKDDRAKDDGAATAGAPEAAVDRDDAAPDAGPAAAEPRREEPRQADAHPAEAGPFDVADAKPEDFDFSDFAKASVNLGSVLLAVPHVGDIQVEMGPQGPTMLHVVTTAGRITPVAFAAPTSGGLWETSGREIAEGLSKDGLAVHLEDGPWGDEVVGSRDDMQMRIIGADGPRWMMRLTLSGPASSADELAEIGRGMMARCFVNRGDNPMPAGQPLPVTLPVAMAEQIRQAYAAQQQAAQQGGQDQQQGNQGQ</sequence>